<name>A0ABT3A7Q9_9ALTE</name>
<evidence type="ECO:0000313" key="7">
    <source>
        <dbReference type="EMBL" id="MCV2884638.1"/>
    </source>
</evidence>
<evidence type="ECO:0000313" key="8">
    <source>
        <dbReference type="Proteomes" id="UP001652504"/>
    </source>
</evidence>
<dbReference type="EMBL" id="JAOWKX010000003">
    <property type="protein sequence ID" value="MCV2884638.1"/>
    <property type="molecule type" value="Genomic_DNA"/>
</dbReference>
<comment type="subcellular location">
    <subcellularLocation>
        <location evidence="6">Cell membrane</location>
        <topology evidence="6">Multi-pass membrane protein</topology>
    </subcellularLocation>
    <subcellularLocation>
        <location evidence="1">Membrane</location>
        <topology evidence="1">Multi-pass membrane protein</topology>
    </subcellularLocation>
</comment>
<comment type="caution">
    <text evidence="7">The sequence shown here is derived from an EMBL/GenBank/DDBJ whole genome shotgun (WGS) entry which is preliminary data.</text>
</comment>
<accession>A0ABT3A7Q9</accession>
<keyword evidence="6" id="KW-1003">Cell membrane</keyword>
<dbReference type="InterPro" id="IPR002781">
    <property type="entry name" value="TM_pro_TauE-like"/>
</dbReference>
<feature type="transmembrane region" description="Helical" evidence="6">
    <location>
        <begin position="84"/>
        <end position="105"/>
    </location>
</feature>
<dbReference type="PANTHER" id="PTHR43483:SF3">
    <property type="entry name" value="MEMBRANE TRANSPORTER PROTEIN HI_0806-RELATED"/>
    <property type="match status" value="1"/>
</dbReference>
<keyword evidence="3 6" id="KW-0812">Transmembrane</keyword>
<evidence type="ECO:0000256" key="4">
    <source>
        <dbReference type="ARBA" id="ARBA00022989"/>
    </source>
</evidence>
<keyword evidence="8" id="KW-1185">Reference proteome</keyword>
<evidence type="ECO:0000256" key="1">
    <source>
        <dbReference type="ARBA" id="ARBA00004141"/>
    </source>
</evidence>
<feature type="transmembrane region" description="Helical" evidence="6">
    <location>
        <begin position="111"/>
        <end position="127"/>
    </location>
</feature>
<gene>
    <name evidence="7" type="ORF">OE749_08015</name>
</gene>
<feature type="transmembrane region" description="Helical" evidence="6">
    <location>
        <begin position="43"/>
        <end position="63"/>
    </location>
</feature>
<dbReference type="PANTHER" id="PTHR43483">
    <property type="entry name" value="MEMBRANE TRANSPORTER PROTEIN HI_0806-RELATED"/>
    <property type="match status" value="1"/>
</dbReference>
<organism evidence="7 8">
    <name type="scientific">Fluctibacter corallii</name>
    <dbReference type="NCBI Taxonomy" id="2984329"/>
    <lineage>
        <taxon>Bacteria</taxon>
        <taxon>Pseudomonadati</taxon>
        <taxon>Pseudomonadota</taxon>
        <taxon>Gammaproteobacteria</taxon>
        <taxon>Alteromonadales</taxon>
        <taxon>Alteromonadaceae</taxon>
        <taxon>Fluctibacter</taxon>
    </lineage>
</organism>
<feature type="transmembrane region" description="Helical" evidence="6">
    <location>
        <begin position="243"/>
        <end position="261"/>
    </location>
</feature>
<dbReference type="Proteomes" id="UP001652504">
    <property type="component" value="Unassembled WGS sequence"/>
</dbReference>
<sequence length="262" mass="27431">MSIFIICLFLGAVVGVLAGMLGIGGGIVIVPVLLYLFTQELMLPLSVAMPMAVATSLSTIILTGMSSSRAHYRYGNLDMTIVKWCALGISLGAVVGAQIASQISGEALKNIFAYLLALIALQMAFGGRRTSKHDMSPKILTSIGFITGNISAFMGIGGGALMVPALVWFRVNVKLAIGCAAFCGLVIAVFGTASYIVAGWNQPELPSHAVGYVYLPATLGIILTSTFTATLGARISNALDTHLLKKIFAGFLVIVSLRMLLG</sequence>
<comment type="similarity">
    <text evidence="2 6">Belongs to the 4-toluene sulfonate uptake permease (TSUP) (TC 2.A.102) family.</text>
</comment>
<feature type="transmembrane region" description="Helical" evidence="6">
    <location>
        <begin position="139"/>
        <end position="169"/>
    </location>
</feature>
<reference evidence="7 8" key="1">
    <citation type="submission" date="2022-10" db="EMBL/GenBank/DDBJ databases">
        <title>Aestuariibacter sp. AA17 isolated from Montipora capitata coral fragment.</title>
        <authorList>
            <person name="Emsley S.A."/>
            <person name="Pfannmuller K.M."/>
            <person name="Loughran R.M."/>
            <person name="Shlafstein M."/>
            <person name="Papke E."/>
            <person name="Saw J.H."/>
            <person name="Ushijima B."/>
            <person name="Videau P."/>
        </authorList>
    </citation>
    <scope>NUCLEOTIDE SEQUENCE [LARGE SCALE GENOMIC DNA]</scope>
    <source>
        <strain evidence="7 8">AA17</strain>
    </source>
</reference>
<feature type="transmembrane region" description="Helical" evidence="6">
    <location>
        <begin position="175"/>
        <end position="197"/>
    </location>
</feature>
<proteinExistence type="inferred from homology"/>
<protein>
    <recommendedName>
        <fullName evidence="6">Probable membrane transporter protein</fullName>
    </recommendedName>
</protein>
<evidence type="ECO:0000256" key="5">
    <source>
        <dbReference type="ARBA" id="ARBA00023136"/>
    </source>
</evidence>
<dbReference type="RefSeq" id="WP_263711916.1">
    <property type="nucleotide sequence ID" value="NZ_JAOWKX010000003.1"/>
</dbReference>
<keyword evidence="4 6" id="KW-1133">Transmembrane helix</keyword>
<evidence type="ECO:0000256" key="3">
    <source>
        <dbReference type="ARBA" id="ARBA00022692"/>
    </source>
</evidence>
<evidence type="ECO:0000256" key="2">
    <source>
        <dbReference type="ARBA" id="ARBA00009142"/>
    </source>
</evidence>
<evidence type="ECO:0000256" key="6">
    <source>
        <dbReference type="RuleBase" id="RU363041"/>
    </source>
</evidence>
<keyword evidence="5 6" id="KW-0472">Membrane</keyword>
<feature type="transmembrane region" description="Helical" evidence="6">
    <location>
        <begin position="209"/>
        <end position="231"/>
    </location>
</feature>
<feature type="transmembrane region" description="Helical" evidence="6">
    <location>
        <begin position="7"/>
        <end position="37"/>
    </location>
</feature>
<dbReference type="Pfam" id="PF01925">
    <property type="entry name" value="TauE"/>
    <property type="match status" value="1"/>
</dbReference>